<gene>
    <name evidence="2" type="ORF">DFR62_2225</name>
</gene>
<dbReference type="PANTHER" id="PTHR39639:SF1">
    <property type="entry name" value="DUF262 DOMAIN-CONTAINING PROTEIN"/>
    <property type="match status" value="1"/>
</dbReference>
<keyword evidence="3" id="KW-1185">Reference proteome</keyword>
<reference evidence="2 3" key="1">
    <citation type="submission" date="2018-10" db="EMBL/GenBank/DDBJ databases">
        <title>Genomic Encyclopedia of Type Strains, Phase IV (KMG-IV): sequencing the most valuable type-strain genomes for metagenomic binning, comparative biology and taxonomic classification.</title>
        <authorList>
            <person name="Goeker M."/>
        </authorList>
    </citation>
    <scope>NUCLEOTIDE SEQUENCE [LARGE SCALE GENOMIC DNA]</scope>
    <source>
        <strain evidence="2 3">DSM 20549</strain>
    </source>
</reference>
<evidence type="ECO:0000313" key="2">
    <source>
        <dbReference type="EMBL" id="RLJ86623.1"/>
    </source>
</evidence>
<name>A0A497YE69_9BACL</name>
<dbReference type="AlphaFoldDB" id="A0A497YE69"/>
<evidence type="ECO:0000259" key="1">
    <source>
        <dbReference type="Pfam" id="PF03235"/>
    </source>
</evidence>
<dbReference type="PANTHER" id="PTHR39639">
    <property type="entry name" value="CHROMOSOME 16, WHOLE GENOME SHOTGUN SEQUENCE"/>
    <property type="match status" value="1"/>
</dbReference>
<proteinExistence type="predicted"/>
<dbReference type="EMBL" id="RCCP01000003">
    <property type="protein sequence ID" value="RLJ86623.1"/>
    <property type="molecule type" value="Genomic_DNA"/>
</dbReference>
<protein>
    <submittedName>
        <fullName evidence="2">Uncharacterized protein DUF262</fullName>
    </submittedName>
</protein>
<evidence type="ECO:0000313" key="3">
    <source>
        <dbReference type="Proteomes" id="UP000280791"/>
    </source>
</evidence>
<organism evidence="2 3">
    <name type="scientific">Planococcus citreus</name>
    <dbReference type="NCBI Taxonomy" id="1373"/>
    <lineage>
        <taxon>Bacteria</taxon>
        <taxon>Bacillati</taxon>
        <taxon>Bacillota</taxon>
        <taxon>Bacilli</taxon>
        <taxon>Bacillales</taxon>
        <taxon>Caryophanaceae</taxon>
        <taxon>Planococcus</taxon>
    </lineage>
</organism>
<dbReference type="Pfam" id="PF03235">
    <property type="entry name" value="GmrSD_N"/>
    <property type="match status" value="1"/>
</dbReference>
<comment type="caution">
    <text evidence="2">The sequence shown here is derived from an EMBL/GenBank/DDBJ whole genome shotgun (WGS) entry which is preliminary data.</text>
</comment>
<dbReference type="RefSeq" id="WP_121300387.1">
    <property type="nucleotide sequence ID" value="NZ_RCCP01000003.1"/>
</dbReference>
<accession>A0A497YE69</accession>
<feature type="domain" description="GmrSD restriction endonucleases N-terminal" evidence="1">
    <location>
        <begin position="49"/>
        <end position="188"/>
    </location>
</feature>
<sequence length="378" mass="44564">MEKQLLDYESEENELVNLSRNNDIEVIYPHAEIKVERDQYPIFQLYRKFKKDQIVLDPDFQRGGDVWNPRQKSELIESVLMGIPLPIFYLNESKEGKLIVVDGRQRLTTFFSFLNNEFRLKNLRILEDLNNLYFADLDSKHQANFEDFQIIAQIIKPPTPDRIKFDIFDRVNRGGTPLNNQEMRNALYQGKSTVLLKEIAENPNFIKATQNSIQSKRMKDKYLILRAIAFNQWNFNLLVDANGHQIEYKNDIDEFLGKTMEYLNNCSNEEIKLIKKNFINSMICNHIIMNEEAFRRLKVNGRRQPINMILFEALTSLMSGWEVEDCQRNKEVIKKKITFLLENDELNKLLTIDRGRGLVVPAIFEMVNNMKEDIEHAF</sequence>
<dbReference type="OrthoDB" id="9798761at2"/>
<dbReference type="InterPro" id="IPR004919">
    <property type="entry name" value="GmrSD_N"/>
</dbReference>
<dbReference type="Proteomes" id="UP000280791">
    <property type="component" value="Unassembled WGS sequence"/>
</dbReference>